<dbReference type="EMBL" id="BMNK01000012">
    <property type="protein sequence ID" value="GGP12402.1"/>
    <property type="molecule type" value="Genomic_DNA"/>
</dbReference>
<dbReference type="Proteomes" id="UP000660745">
    <property type="component" value="Unassembled WGS sequence"/>
</dbReference>
<keyword evidence="2" id="KW-1185">Reference proteome</keyword>
<proteinExistence type="predicted"/>
<sequence length="218" mass="22094">MITLMAGVTWLGASPVAADRCRTKPATVSAAKTARLCDDLTKIRVDDGSIGGSRLVTSQTEELATSTARMAERIGLSGLASARSAMGLKDLGGIAATSSMPALPSSTAAEPGLPSLAKLPDVPDLPDLPNVPGVSNLPVGMTLGTLPDPAKVAGKGVRGQNMPVNEIKDELINRTLPQVPGTVTGLTSGTRLPDAQESLDGLTGLDALTGLLPGLDLP</sequence>
<gene>
    <name evidence="1" type="ORF">GCM10012278_60050</name>
</gene>
<reference evidence="1" key="2">
    <citation type="submission" date="2020-09" db="EMBL/GenBank/DDBJ databases">
        <authorList>
            <person name="Sun Q."/>
            <person name="Zhou Y."/>
        </authorList>
    </citation>
    <scope>NUCLEOTIDE SEQUENCE</scope>
    <source>
        <strain evidence="1">CGMCC 4.7430</strain>
    </source>
</reference>
<comment type="caution">
    <text evidence="1">The sequence shown here is derived from an EMBL/GenBank/DDBJ whole genome shotgun (WGS) entry which is preliminary data.</text>
</comment>
<reference evidence="1" key="1">
    <citation type="journal article" date="2014" name="Int. J. Syst. Evol. Microbiol.">
        <title>Complete genome sequence of Corynebacterium casei LMG S-19264T (=DSM 44701T), isolated from a smear-ripened cheese.</title>
        <authorList>
            <consortium name="US DOE Joint Genome Institute (JGI-PGF)"/>
            <person name="Walter F."/>
            <person name="Albersmeier A."/>
            <person name="Kalinowski J."/>
            <person name="Ruckert C."/>
        </authorList>
    </citation>
    <scope>NUCLEOTIDE SEQUENCE</scope>
    <source>
        <strain evidence="1">CGMCC 4.7430</strain>
    </source>
</reference>
<evidence type="ECO:0000313" key="2">
    <source>
        <dbReference type="Proteomes" id="UP000660745"/>
    </source>
</evidence>
<organism evidence="1 2">
    <name type="scientific">Nonomuraea glycinis</name>
    <dbReference type="NCBI Taxonomy" id="2047744"/>
    <lineage>
        <taxon>Bacteria</taxon>
        <taxon>Bacillati</taxon>
        <taxon>Actinomycetota</taxon>
        <taxon>Actinomycetes</taxon>
        <taxon>Streptosporangiales</taxon>
        <taxon>Streptosporangiaceae</taxon>
        <taxon>Nonomuraea</taxon>
    </lineage>
</organism>
<dbReference type="RefSeq" id="WP_189142102.1">
    <property type="nucleotide sequence ID" value="NZ_BMNK01000012.1"/>
</dbReference>
<accession>A0A918AD39</accession>
<name>A0A918AD39_9ACTN</name>
<evidence type="ECO:0000313" key="1">
    <source>
        <dbReference type="EMBL" id="GGP12402.1"/>
    </source>
</evidence>
<protein>
    <submittedName>
        <fullName evidence="1">Uncharacterized protein</fullName>
    </submittedName>
</protein>
<dbReference type="AlphaFoldDB" id="A0A918AD39"/>